<evidence type="ECO:0000259" key="3">
    <source>
        <dbReference type="Pfam" id="PF08212"/>
    </source>
</evidence>
<reference evidence="4 5" key="1">
    <citation type="submission" date="2018-01" db="EMBL/GenBank/DDBJ databases">
        <title>Complete genome sequence of Bacteriovorax stolpii DSM12778.</title>
        <authorList>
            <person name="Tang B."/>
            <person name="Chang J."/>
        </authorList>
    </citation>
    <scope>NUCLEOTIDE SEQUENCE [LARGE SCALE GENOMIC DNA]</scope>
    <source>
        <strain evidence="4 5">DSM 12778</strain>
    </source>
</reference>
<dbReference type="KEGG" id="bsto:C0V70_06215"/>
<dbReference type="Gene3D" id="2.40.128.20">
    <property type="match status" value="1"/>
</dbReference>
<feature type="domain" description="Lipocalin/cytosolic fatty-acid binding" evidence="3">
    <location>
        <begin position="42"/>
        <end position="182"/>
    </location>
</feature>
<keyword evidence="2" id="KW-0732">Signal</keyword>
<evidence type="ECO:0000313" key="5">
    <source>
        <dbReference type="Proteomes" id="UP000235584"/>
    </source>
</evidence>
<organism evidence="4 5">
    <name type="scientific">Bacteriovorax stolpii</name>
    <name type="common">Bdellovibrio stolpii</name>
    <dbReference type="NCBI Taxonomy" id="960"/>
    <lineage>
        <taxon>Bacteria</taxon>
        <taxon>Pseudomonadati</taxon>
        <taxon>Bdellovibrionota</taxon>
        <taxon>Bacteriovoracia</taxon>
        <taxon>Bacteriovoracales</taxon>
        <taxon>Bacteriovoracaceae</taxon>
        <taxon>Bacteriovorax</taxon>
    </lineage>
</organism>
<feature type="chain" id="PRO_5014495070" description="Lipocalin/cytosolic fatty-acid binding domain-containing protein" evidence="2">
    <location>
        <begin position="33"/>
        <end position="187"/>
    </location>
</feature>
<gene>
    <name evidence="4" type="ORF">C0V70_06215</name>
</gene>
<dbReference type="InterPro" id="IPR047202">
    <property type="entry name" value="Lipocalin_Blc-like_dom"/>
</dbReference>
<sequence length="187" mass="21168">MVNLVSLKLFLYGGFMKSLIAILMLFSFSTWAHDALPTASYVDVKEYVGKWYAVTALPQVFTKNCVAQTADYAIKDEKTISVLNTCIKKNGATKTIKGQAVVINPTTNSELIVTFDNFWTKLFKVKGDYNIIKIDESYSTVLVGSKDRKSLWILSRTPYVDEAVKKEYLDYAKKLKFDTSKVVDSHF</sequence>
<dbReference type="Proteomes" id="UP000235584">
    <property type="component" value="Chromosome"/>
</dbReference>
<evidence type="ECO:0000313" key="4">
    <source>
        <dbReference type="EMBL" id="AUN97711.1"/>
    </source>
</evidence>
<dbReference type="PANTHER" id="PTHR10612">
    <property type="entry name" value="APOLIPOPROTEIN D"/>
    <property type="match status" value="1"/>
</dbReference>
<name>A0A2K9NQC6_BACTC</name>
<dbReference type="InterPro" id="IPR022271">
    <property type="entry name" value="Lipocalin_ApoD"/>
</dbReference>
<proteinExistence type="inferred from homology"/>
<dbReference type="GO" id="GO:0006950">
    <property type="term" value="P:response to stress"/>
    <property type="evidence" value="ECO:0007669"/>
    <property type="project" value="UniProtKB-ARBA"/>
</dbReference>
<accession>A0A2K9NQC6</accession>
<comment type="similarity">
    <text evidence="1 2">Belongs to the calycin superfamily. Lipocalin family.</text>
</comment>
<protein>
    <recommendedName>
        <fullName evidence="3">Lipocalin/cytosolic fatty-acid binding domain-containing protein</fullName>
    </recommendedName>
</protein>
<dbReference type="InterPro" id="IPR022272">
    <property type="entry name" value="Lipocalin_CS"/>
</dbReference>
<dbReference type="PANTHER" id="PTHR10612:SF34">
    <property type="entry name" value="APOLIPOPROTEIN D"/>
    <property type="match status" value="1"/>
</dbReference>
<dbReference type="PROSITE" id="PS00213">
    <property type="entry name" value="LIPOCALIN"/>
    <property type="match status" value="1"/>
</dbReference>
<dbReference type="EMBL" id="CP025704">
    <property type="protein sequence ID" value="AUN97711.1"/>
    <property type="molecule type" value="Genomic_DNA"/>
</dbReference>
<evidence type="ECO:0000256" key="1">
    <source>
        <dbReference type="ARBA" id="ARBA00006889"/>
    </source>
</evidence>
<keyword evidence="5" id="KW-1185">Reference proteome</keyword>
<dbReference type="PIRSF" id="PIRSF036893">
    <property type="entry name" value="Lipocalin_ApoD"/>
    <property type="match status" value="1"/>
</dbReference>
<dbReference type="SUPFAM" id="SSF50814">
    <property type="entry name" value="Lipocalins"/>
    <property type="match status" value="1"/>
</dbReference>
<dbReference type="AlphaFoldDB" id="A0A2K9NQC6"/>
<feature type="signal peptide" evidence="2">
    <location>
        <begin position="1"/>
        <end position="32"/>
    </location>
</feature>
<dbReference type="CDD" id="cd19438">
    <property type="entry name" value="lipocalin_Blc-like"/>
    <property type="match status" value="1"/>
</dbReference>
<dbReference type="InterPro" id="IPR012674">
    <property type="entry name" value="Calycin"/>
</dbReference>
<evidence type="ECO:0000256" key="2">
    <source>
        <dbReference type="PIRNR" id="PIRNR036893"/>
    </source>
</evidence>
<dbReference type="Pfam" id="PF08212">
    <property type="entry name" value="Lipocalin_2"/>
    <property type="match status" value="1"/>
</dbReference>
<dbReference type="InterPro" id="IPR000566">
    <property type="entry name" value="Lipocln_cytosolic_FA-bd_dom"/>
</dbReference>